<accession>A0A4Q0MEQ8</accession>
<dbReference type="OrthoDB" id="678673at2"/>
<evidence type="ECO:0000313" key="5">
    <source>
        <dbReference type="Proteomes" id="UP000290848"/>
    </source>
</evidence>
<evidence type="ECO:0000313" key="6">
    <source>
        <dbReference type="Proteomes" id="UP000322918"/>
    </source>
</evidence>
<protein>
    <submittedName>
        <fullName evidence="4">Uncharacterized protein</fullName>
    </submittedName>
</protein>
<feature type="transmembrane region" description="Helical" evidence="1">
    <location>
        <begin position="47"/>
        <end position="64"/>
    </location>
</feature>
<sequence>METKEILRRSVFIALLSCLNTFAFAQTNSDIPDQDIISSDTVWYLQPWAWAVVVALIILCIACYSKNNERKNLDEGTEKGLH</sequence>
<keyword evidence="1" id="KW-1133">Transmembrane helix</keyword>
<keyword evidence="2" id="KW-0732">Signal</keyword>
<evidence type="ECO:0000313" key="4">
    <source>
        <dbReference type="EMBL" id="RXF71346.1"/>
    </source>
</evidence>
<evidence type="ECO:0000256" key="1">
    <source>
        <dbReference type="SAM" id="Phobius"/>
    </source>
</evidence>
<comment type="caution">
    <text evidence="4">The sequence shown here is derived from an EMBL/GenBank/DDBJ whole genome shotgun (WGS) entry which is preliminary data.</text>
</comment>
<proteinExistence type="predicted"/>
<dbReference type="Proteomes" id="UP000290848">
    <property type="component" value="Unassembled WGS sequence"/>
</dbReference>
<evidence type="ECO:0000256" key="2">
    <source>
        <dbReference type="SAM" id="SignalP"/>
    </source>
</evidence>
<reference evidence="3 6" key="2">
    <citation type="submission" date="2019-09" db="EMBL/GenBank/DDBJ databases">
        <title>Pararcticibacter amylolyticus gen. nov., sp. nov., isolated from a rottenly hemp rope, and reclassification of Pedobacter tournemirensis as Pararcticibacter tournemirensis comb. nov.</title>
        <authorList>
            <person name="Cai Y."/>
        </authorList>
    </citation>
    <scope>NUCLEOTIDE SEQUENCE [LARGE SCALE GENOMIC DNA]</scope>
    <source>
        <strain evidence="3 6">TF5-37.2-LB10</strain>
    </source>
</reference>
<evidence type="ECO:0000313" key="3">
    <source>
        <dbReference type="EMBL" id="KAA8482237.1"/>
    </source>
</evidence>
<dbReference type="EMBL" id="RXOC01000003">
    <property type="protein sequence ID" value="RXF71346.1"/>
    <property type="molecule type" value="Genomic_DNA"/>
</dbReference>
<dbReference type="Proteomes" id="UP000322918">
    <property type="component" value="Unassembled WGS sequence"/>
</dbReference>
<keyword evidence="1" id="KW-0812">Transmembrane</keyword>
<dbReference type="EMBL" id="VWNE01000018">
    <property type="protein sequence ID" value="KAA8482237.1"/>
    <property type="molecule type" value="Genomic_DNA"/>
</dbReference>
<organism evidence="4 5">
    <name type="scientific">Arcticibacter tournemirensis</name>
    <dbReference type="NCBI Taxonomy" id="699437"/>
    <lineage>
        <taxon>Bacteria</taxon>
        <taxon>Pseudomonadati</taxon>
        <taxon>Bacteroidota</taxon>
        <taxon>Sphingobacteriia</taxon>
        <taxon>Sphingobacteriales</taxon>
        <taxon>Sphingobacteriaceae</taxon>
        <taxon>Arcticibacter</taxon>
    </lineage>
</organism>
<feature type="signal peptide" evidence="2">
    <location>
        <begin position="1"/>
        <end position="25"/>
    </location>
</feature>
<gene>
    <name evidence="4" type="ORF">EKH83_06580</name>
    <name evidence="3" type="ORF">F1649_12555</name>
</gene>
<feature type="chain" id="PRO_5044607761" evidence="2">
    <location>
        <begin position="26"/>
        <end position="82"/>
    </location>
</feature>
<reference evidence="4 5" key="1">
    <citation type="submission" date="2018-12" db="EMBL/GenBank/DDBJ databases">
        <title>The Draft Genome Sequence of the Soil Bacterium Pedobacter tournemirensis R1.</title>
        <authorList>
            <person name="He J."/>
        </authorList>
    </citation>
    <scope>NUCLEOTIDE SEQUENCE [LARGE SCALE GENOMIC DNA]</scope>
    <source>
        <strain evidence="4 5">R1</strain>
    </source>
</reference>
<dbReference type="AlphaFoldDB" id="A0A4Q0MEQ8"/>
<dbReference type="RefSeq" id="WP_128768591.1">
    <property type="nucleotide sequence ID" value="NZ_RXOC01000003.1"/>
</dbReference>
<keyword evidence="6" id="KW-1185">Reference proteome</keyword>
<name>A0A4Q0MEQ8_9SPHI</name>
<keyword evidence="1" id="KW-0472">Membrane</keyword>